<keyword evidence="2" id="KW-1185">Reference proteome</keyword>
<reference evidence="1" key="1">
    <citation type="submission" date="2023-03" db="EMBL/GenBank/DDBJ databases">
        <title>Massive genome expansion in bonnet fungi (Mycena s.s.) driven by repeated elements and novel gene families across ecological guilds.</title>
        <authorList>
            <consortium name="Lawrence Berkeley National Laboratory"/>
            <person name="Harder C.B."/>
            <person name="Miyauchi S."/>
            <person name="Viragh M."/>
            <person name="Kuo A."/>
            <person name="Thoen E."/>
            <person name="Andreopoulos B."/>
            <person name="Lu D."/>
            <person name="Skrede I."/>
            <person name="Drula E."/>
            <person name="Henrissat B."/>
            <person name="Morin E."/>
            <person name="Kohler A."/>
            <person name="Barry K."/>
            <person name="LaButti K."/>
            <person name="Morin E."/>
            <person name="Salamov A."/>
            <person name="Lipzen A."/>
            <person name="Mereny Z."/>
            <person name="Hegedus B."/>
            <person name="Baldrian P."/>
            <person name="Stursova M."/>
            <person name="Weitz H."/>
            <person name="Taylor A."/>
            <person name="Grigoriev I.V."/>
            <person name="Nagy L.G."/>
            <person name="Martin F."/>
            <person name="Kauserud H."/>
        </authorList>
    </citation>
    <scope>NUCLEOTIDE SEQUENCE</scope>
    <source>
        <strain evidence="1">CBHHK200</strain>
    </source>
</reference>
<accession>A0AAD6TGY2</accession>
<proteinExistence type="predicted"/>
<sequence length="622" mass="68448">MDASPSKFQAECQQLFGKLPYQFSPRIITPHEFPAGGFEFTGEDYLLNTALHTARLADDEKPVTRILEDISACIANTNPSVIPVTDEKTHIVGVLGPSDLADDDNEWMAADFALLHHAFGGVAASECWLTTQNLHTHVENRGDLLHGPVKHPRRVVLNKDTPPFYTIVTNVYEAFDEALRNAVKTATNGERLIVIMCAHGEQNGGAVRLGKLKFTRERMQGILCQAAVPTTVLTTACYSGLWAIPYRKHASSDSELVTTLAATTNHNPSSSIPASPSDRFRGGGFIEALTTMFENFAQPRPVVAEFAEDCSHSLPTVCRAGTVEKFIDLSTFDTTTAAEATSAKFKDFARTVMSQLTAQPSPSLYVAPSDKDSSVATIMGLREEVALLYRLAALRELPRQADYSAVPLGVEQMQGRVVAGSVDAQLSATVDKRAKYYWTYYLLLHPDRWEPRDMFIALACRKLQQGLLDRSAMQRLLSMLNARIELDDGANRLAEHLTSNKGQLDKPSIKSWITESYSQETMQDLGVFFSKGVQSRLSPGWTKALNSGAPYRRPACFLACVAHKHNYTVEELKPVVQRFFVPERRTSLPCSASLPNLGPKIDECIGNLTTSLSLVTLSSTAE</sequence>
<evidence type="ECO:0000313" key="1">
    <source>
        <dbReference type="EMBL" id="KAJ7045015.1"/>
    </source>
</evidence>
<organism evidence="1 2">
    <name type="scientific">Mycena alexandri</name>
    <dbReference type="NCBI Taxonomy" id="1745969"/>
    <lineage>
        <taxon>Eukaryota</taxon>
        <taxon>Fungi</taxon>
        <taxon>Dikarya</taxon>
        <taxon>Basidiomycota</taxon>
        <taxon>Agaricomycotina</taxon>
        <taxon>Agaricomycetes</taxon>
        <taxon>Agaricomycetidae</taxon>
        <taxon>Agaricales</taxon>
        <taxon>Marasmiineae</taxon>
        <taxon>Mycenaceae</taxon>
        <taxon>Mycena</taxon>
    </lineage>
</organism>
<comment type="caution">
    <text evidence="1">The sequence shown here is derived from an EMBL/GenBank/DDBJ whole genome shotgun (WGS) entry which is preliminary data.</text>
</comment>
<name>A0AAD6TGY2_9AGAR</name>
<dbReference type="AlphaFoldDB" id="A0AAD6TGY2"/>
<evidence type="ECO:0000313" key="2">
    <source>
        <dbReference type="Proteomes" id="UP001218188"/>
    </source>
</evidence>
<protein>
    <submittedName>
        <fullName evidence="1">Uncharacterized protein</fullName>
    </submittedName>
</protein>
<dbReference type="EMBL" id="JARJCM010000005">
    <property type="protein sequence ID" value="KAJ7045015.1"/>
    <property type="molecule type" value="Genomic_DNA"/>
</dbReference>
<gene>
    <name evidence="1" type="ORF">C8F04DRAFT_1174007</name>
</gene>
<dbReference type="Proteomes" id="UP001218188">
    <property type="component" value="Unassembled WGS sequence"/>
</dbReference>